<organism evidence="2 4">
    <name type="scientific">Corynebacterium glucuronolyticum</name>
    <dbReference type="NCBI Taxonomy" id="39791"/>
    <lineage>
        <taxon>Bacteria</taxon>
        <taxon>Bacillati</taxon>
        <taxon>Actinomycetota</taxon>
        <taxon>Actinomycetes</taxon>
        <taxon>Mycobacteriales</taxon>
        <taxon>Corynebacteriaceae</taxon>
        <taxon>Corynebacterium</taxon>
    </lineage>
</organism>
<dbReference type="GO" id="GO:0004106">
    <property type="term" value="F:chorismate mutase activity"/>
    <property type="evidence" value="ECO:0007669"/>
    <property type="project" value="UniProtKB-EC"/>
</dbReference>
<evidence type="ECO:0000313" key="2">
    <source>
        <dbReference type="EMBL" id="QQB46135.1"/>
    </source>
</evidence>
<dbReference type="SMART" id="SM00830">
    <property type="entry name" value="CM_2"/>
    <property type="match status" value="1"/>
</dbReference>
<dbReference type="InterPro" id="IPR036263">
    <property type="entry name" value="Chorismate_II_sf"/>
</dbReference>
<dbReference type="EC" id="5.4.99.5" evidence="2"/>
<dbReference type="InterPro" id="IPR010958">
    <property type="entry name" value="Chorismate_mutase_highGC-bac"/>
</dbReference>
<dbReference type="InterPro" id="IPR002701">
    <property type="entry name" value="CM_II_prokaryot"/>
</dbReference>
<dbReference type="SUPFAM" id="SSF48600">
    <property type="entry name" value="Chorismate mutase II"/>
    <property type="match status" value="1"/>
</dbReference>
<evidence type="ECO:0000313" key="3">
    <source>
        <dbReference type="EMBL" id="QRP71353.1"/>
    </source>
</evidence>
<dbReference type="GeneID" id="92759600"/>
<accession>A0A7T4EEY3</accession>
<dbReference type="AlphaFoldDB" id="A0A7T4EEY3"/>
<dbReference type="NCBIfam" id="NF005894">
    <property type="entry name" value="PRK07857.1"/>
    <property type="match status" value="1"/>
</dbReference>
<dbReference type="GO" id="GO:0046417">
    <property type="term" value="P:chorismate metabolic process"/>
    <property type="evidence" value="ECO:0007669"/>
    <property type="project" value="InterPro"/>
</dbReference>
<name>A0A7T4EEY3_9CORY</name>
<dbReference type="Proteomes" id="UP000617681">
    <property type="component" value="Chromosome"/>
</dbReference>
<dbReference type="PROSITE" id="PS51168">
    <property type="entry name" value="CHORISMATE_MUT_2"/>
    <property type="match status" value="1"/>
</dbReference>
<proteinExistence type="predicted"/>
<dbReference type="EMBL" id="CP069534">
    <property type="protein sequence ID" value="QRP71353.1"/>
    <property type="molecule type" value="Genomic_DNA"/>
</dbReference>
<gene>
    <name evidence="2" type="ORF">I6I10_11905</name>
    <name evidence="3" type="ORF">I6J21_04210</name>
</gene>
<evidence type="ECO:0000259" key="1">
    <source>
        <dbReference type="PROSITE" id="PS51168"/>
    </source>
</evidence>
<dbReference type="OrthoDB" id="4424544at2"/>
<feature type="domain" description="Chorismate mutase" evidence="1">
    <location>
        <begin position="9"/>
        <end position="91"/>
    </location>
</feature>
<reference evidence="2 4" key="1">
    <citation type="submission" date="2020-12" db="EMBL/GenBank/DDBJ databases">
        <title>FDA dAtabase for Regulatory Grade micrObial Sequences (FDA-ARGOS): Supporting development and validation of Infectious Disease Dx tests.</title>
        <authorList>
            <person name="Sproer C."/>
            <person name="Gronow S."/>
            <person name="Severitt S."/>
            <person name="Schroder I."/>
            <person name="Tallon L."/>
            <person name="Sadzewicz L."/>
            <person name="Zhao X."/>
            <person name="Boylan J."/>
            <person name="Ott S."/>
            <person name="Bowen H."/>
            <person name="Vavikolanu K."/>
            <person name="Mehta A."/>
            <person name="Aluvathingal J."/>
            <person name="Nadendla S."/>
            <person name="Lowell S."/>
            <person name="Myers T."/>
            <person name="Yan Y."/>
            <person name="Sichtig H."/>
        </authorList>
    </citation>
    <scope>NUCLEOTIDE SEQUENCE [LARGE SCALE GENOMIC DNA]</scope>
    <source>
        <strain evidence="2 4">FDAARGOS_1053</strain>
        <strain evidence="3">FDAARGOS_1191</strain>
    </source>
</reference>
<sequence>MSNTGAEDQLSEAEITQLRKEIDRLDHVILDAVKRRTEISRAIGRTRRASGGVRLVHTREVEIVNQFREEIGEEGPALAAILLRLGRGKLG</sequence>
<dbReference type="Gene3D" id="1.20.59.10">
    <property type="entry name" value="Chorismate mutase"/>
    <property type="match status" value="1"/>
</dbReference>
<dbReference type="Proteomes" id="UP000596145">
    <property type="component" value="Chromosome"/>
</dbReference>
<dbReference type="Pfam" id="PF01817">
    <property type="entry name" value="CM_2"/>
    <property type="match status" value="1"/>
</dbReference>
<keyword evidence="2" id="KW-0413">Isomerase</keyword>
<dbReference type="EMBL" id="CP066007">
    <property type="protein sequence ID" value="QQB46135.1"/>
    <property type="molecule type" value="Genomic_DNA"/>
</dbReference>
<dbReference type="InterPro" id="IPR036979">
    <property type="entry name" value="CM_dom_sf"/>
</dbReference>
<evidence type="ECO:0000313" key="4">
    <source>
        <dbReference type="Proteomes" id="UP000596145"/>
    </source>
</evidence>
<dbReference type="RefSeq" id="WP_005391746.1">
    <property type="nucleotide sequence ID" value="NZ_CP066007.1"/>
</dbReference>
<protein>
    <submittedName>
        <fullName evidence="2">Chorismate mutase</fullName>
        <ecNumber evidence="2">5.4.99.5</ecNumber>
    </submittedName>
</protein>
<dbReference type="NCBIfam" id="TIGR01808">
    <property type="entry name" value="CM_M_hiGC-arch"/>
    <property type="match status" value="1"/>
</dbReference>